<dbReference type="PANTHER" id="PTHR10885">
    <property type="entry name" value="ISOPENTENYL-DIPHOSPHATE DELTA-ISOMERASE"/>
    <property type="match status" value="1"/>
</dbReference>
<keyword evidence="15" id="KW-1185">Reference proteome</keyword>
<dbReference type="GO" id="GO:0004452">
    <property type="term" value="F:isopentenyl-diphosphate delta-isomerase activity"/>
    <property type="evidence" value="ECO:0007669"/>
    <property type="project" value="UniProtKB-UniRule"/>
</dbReference>
<dbReference type="PANTHER" id="PTHR10885:SF0">
    <property type="entry name" value="ISOPENTENYL-DIPHOSPHATE DELTA-ISOMERASE"/>
    <property type="match status" value="1"/>
</dbReference>
<dbReference type="GO" id="GO:0046872">
    <property type="term" value="F:metal ion binding"/>
    <property type="evidence" value="ECO:0007669"/>
    <property type="project" value="UniProtKB-KW"/>
</dbReference>
<dbReference type="PIRSF" id="PIRSF018427">
    <property type="entry name" value="Isopntndiph_ism"/>
    <property type="match status" value="1"/>
</dbReference>
<evidence type="ECO:0000313" key="14">
    <source>
        <dbReference type="EMBL" id="TWI52073.1"/>
    </source>
</evidence>
<feature type="active site" evidence="11">
    <location>
        <position position="113"/>
    </location>
</feature>
<organism evidence="14 16">
    <name type="scientific">Flavobacterium glaciei</name>
    <dbReference type="NCBI Taxonomy" id="386300"/>
    <lineage>
        <taxon>Bacteria</taxon>
        <taxon>Pseudomonadati</taxon>
        <taxon>Bacteroidota</taxon>
        <taxon>Flavobacteriia</taxon>
        <taxon>Flavobacteriales</taxon>
        <taxon>Flavobacteriaceae</taxon>
        <taxon>Flavobacterium</taxon>
    </lineage>
</organism>
<keyword evidence="9 14" id="KW-0413">Isomerase</keyword>
<dbReference type="CDD" id="cd02885">
    <property type="entry name" value="NUDIX_IPP_Isomerase"/>
    <property type="match status" value="1"/>
</dbReference>
<keyword evidence="5" id="KW-0479">Metal-binding</keyword>
<evidence type="ECO:0000313" key="16">
    <source>
        <dbReference type="Proteomes" id="UP000321392"/>
    </source>
</evidence>
<proteinExistence type="inferred from homology"/>
<evidence type="ECO:0000256" key="8">
    <source>
        <dbReference type="ARBA" id="ARBA00023229"/>
    </source>
</evidence>
<dbReference type="Pfam" id="PF00293">
    <property type="entry name" value="NUDIX"/>
    <property type="match status" value="1"/>
</dbReference>
<evidence type="ECO:0000313" key="13">
    <source>
        <dbReference type="EMBL" id="RDI58286.1"/>
    </source>
</evidence>
<reference evidence="14 16" key="1">
    <citation type="journal article" date="2015" name="Stand. Genomic Sci.">
        <title>Genomic Encyclopedia of Bacterial and Archaeal Type Strains, Phase III: the genomes of soil and plant-associated and newly described type strains.</title>
        <authorList>
            <person name="Whitman W.B."/>
            <person name="Woyke T."/>
            <person name="Klenk H.P."/>
            <person name="Zhou Y."/>
            <person name="Lilburn T.G."/>
            <person name="Beck B.J."/>
            <person name="De Vos P."/>
            <person name="Vandamme P."/>
            <person name="Eisen J.A."/>
            <person name="Garrity G."/>
            <person name="Hugenholtz P."/>
            <person name="Kyrpides N.C."/>
        </authorList>
    </citation>
    <scope>NUCLEOTIDE SEQUENCE [LARGE SCALE GENOMIC DNA]</scope>
    <source>
        <strain evidence="14 16">CGMCC 1.5380</strain>
    </source>
</reference>
<dbReference type="PROSITE" id="PS51462">
    <property type="entry name" value="NUDIX"/>
    <property type="match status" value="1"/>
</dbReference>
<protein>
    <recommendedName>
        <fullName evidence="3 10">Isopentenyl-diphosphate delta-isomerase</fullName>
        <ecNumber evidence="3 10">5.3.3.2</ecNumber>
    </recommendedName>
</protein>
<dbReference type="NCBIfam" id="NF002995">
    <property type="entry name" value="PRK03759.1"/>
    <property type="match status" value="1"/>
</dbReference>
<sequence length="175" mass="20985">MSEENVILVNQNDEQIGLMPKLEAHEKAVLHRAFSVFVLNSKNEIMLQQRAHQKYHSPLLWTNTCCSHQREGETNIQAGSRRLFEEMGFRTELKELFHFIYKAPFDNGLTEHELDHVMIGYYDDAPEINLEEVENWKWMKIEAVKEDMEVHPELYTVWFKIIFDEFYHFLEEHKI</sequence>
<dbReference type="SUPFAM" id="SSF55811">
    <property type="entry name" value="Nudix"/>
    <property type="match status" value="1"/>
</dbReference>
<evidence type="ECO:0000256" key="3">
    <source>
        <dbReference type="ARBA" id="ARBA00012057"/>
    </source>
</evidence>
<dbReference type="InterPro" id="IPR056375">
    <property type="entry name" value="Idi_bact"/>
</dbReference>
<dbReference type="NCBIfam" id="TIGR02150">
    <property type="entry name" value="IPP_isom_1"/>
    <property type="match status" value="1"/>
</dbReference>
<dbReference type="InterPro" id="IPR015797">
    <property type="entry name" value="NUDIX_hydrolase-like_dom_sf"/>
</dbReference>
<keyword evidence="6" id="KW-0460">Magnesium</keyword>
<evidence type="ECO:0000256" key="10">
    <source>
        <dbReference type="NCBIfam" id="TIGR02150"/>
    </source>
</evidence>
<dbReference type="GO" id="GO:0009240">
    <property type="term" value="P:isopentenyl diphosphate biosynthetic process"/>
    <property type="evidence" value="ECO:0007669"/>
    <property type="project" value="TreeGrafter"/>
</dbReference>
<dbReference type="GO" id="GO:0050992">
    <property type="term" value="P:dimethylallyl diphosphate biosynthetic process"/>
    <property type="evidence" value="ECO:0007669"/>
    <property type="project" value="UniProtKB-UniPathway"/>
</dbReference>
<dbReference type="Gene3D" id="3.90.79.10">
    <property type="entry name" value="Nucleoside Triphosphate Pyrophosphohydrolase"/>
    <property type="match status" value="1"/>
</dbReference>
<keyword evidence="8" id="KW-0414">Isoprene biosynthesis</keyword>
<feature type="active site" evidence="11">
    <location>
        <position position="66"/>
    </location>
</feature>
<evidence type="ECO:0000256" key="2">
    <source>
        <dbReference type="ARBA" id="ARBA00007579"/>
    </source>
</evidence>
<name>A0A562Q5R9_9FLAO</name>
<dbReference type="OrthoDB" id="9809458at2"/>
<comment type="pathway">
    <text evidence="1">Isoprenoid biosynthesis; dimethylallyl diphosphate biosynthesis; dimethylallyl diphosphate from isopentenyl diphosphate: step 1/1.</text>
</comment>
<evidence type="ECO:0000256" key="7">
    <source>
        <dbReference type="ARBA" id="ARBA00023211"/>
    </source>
</evidence>
<dbReference type="InterPro" id="IPR011876">
    <property type="entry name" value="IsopentenylPP_isomerase_typ1"/>
</dbReference>
<keyword evidence="4" id="KW-0963">Cytoplasm</keyword>
<dbReference type="AlphaFoldDB" id="A0A562Q5R9"/>
<dbReference type="EMBL" id="VLKX01000001">
    <property type="protein sequence ID" value="TWI52073.1"/>
    <property type="molecule type" value="Genomic_DNA"/>
</dbReference>
<evidence type="ECO:0000259" key="12">
    <source>
        <dbReference type="PROSITE" id="PS51462"/>
    </source>
</evidence>
<dbReference type="Proteomes" id="UP000321392">
    <property type="component" value="Unassembled WGS sequence"/>
</dbReference>
<evidence type="ECO:0000256" key="9">
    <source>
        <dbReference type="ARBA" id="ARBA00023235"/>
    </source>
</evidence>
<gene>
    <name evidence="13" type="ORF">DFR66_101214</name>
    <name evidence="14" type="ORF">IQ02_00212</name>
</gene>
<evidence type="ECO:0000256" key="1">
    <source>
        <dbReference type="ARBA" id="ARBA00004826"/>
    </source>
</evidence>
<reference evidence="13 15" key="2">
    <citation type="submission" date="2018-07" db="EMBL/GenBank/DDBJ databases">
        <title>Genomic Encyclopedia of Type Strains, Phase IV (KMG-IV): sequencing the most valuable type-strain genomes for metagenomic binning, comparative biology and taxonomic classification.</title>
        <authorList>
            <person name="Goeker M."/>
        </authorList>
    </citation>
    <scope>NUCLEOTIDE SEQUENCE [LARGE SCALE GENOMIC DNA]</scope>
    <source>
        <strain evidence="13 15">DSM 19728</strain>
    </source>
</reference>
<dbReference type="Proteomes" id="UP000254518">
    <property type="component" value="Unassembled WGS sequence"/>
</dbReference>
<evidence type="ECO:0000256" key="5">
    <source>
        <dbReference type="ARBA" id="ARBA00022723"/>
    </source>
</evidence>
<dbReference type="RefSeq" id="WP_114753002.1">
    <property type="nucleotide sequence ID" value="NZ_QQBA01000001.1"/>
</dbReference>
<dbReference type="InterPro" id="IPR000086">
    <property type="entry name" value="NUDIX_hydrolase_dom"/>
</dbReference>
<dbReference type="UniPathway" id="UPA00059">
    <property type="reaction ID" value="UER00104"/>
</dbReference>
<evidence type="ECO:0000256" key="11">
    <source>
        <dbReference type="PIRSR" id="PIRSR018427-1"/>
    </source>
</evidence>
<evidence type="ECO:0000256" key="6">
    <source>
        <dbReference type="ARBA" id="ARBA00022842"/>
    </source>
</evidence>
<evidence type="ECO:0000256" key="4">
    <source>
        <dbReference type="ARBA" id="ARBA00022490"/>
    </source>
</evidence>
<dbReference type="GO" id="GO:0005737">
    <property type="term" value="C:cytoplasm"/>
    <property type="evidence" value="ECO:0007669"/>
    <property type="project" value="TreeGrafter"/>
</dbReference>
<reference evidence="14" key="3">
    <citation type="submission" date="2019-07" db="EMBL/GenBank/DDBJ databases">
        <authorList>
            <person name="Whitman W."/>
            <person name="Huntemann M."/>
            <person name="Clum A."/>
            <person name="Pillay M."/>
            <person name="Palaniappan K."/>
            <person name="Varghese N."/>
            <person name="Mikhailova N."/>
            <person name="Stamatis D."/>
            <person name="Reddy T."/>
            <person name="Daum C."/>
            <person name="Shapiro N."/>
            <person name="Ivanova N."/>
            <person name="Kyrpides N."/>
            <person name="Woyke T."/>
        </authorList>
    </citation>
    <scope>NUCLEOTIDE SEQUENCE</scope>
    <source>
        <strain evidence="14">CGMCC 1.5380</strain>
    </source>
</reference>
<dbReference type="EC" id="5.3.3.2" evidence="3 10"/>
<comment type="similarity">
    <text evidence="2">Belongs to the IPP isomerase type 1 family.</text>
</comment>
<feature type="domain" description="Nudix hydrolase" evidence="12">
    <location>
        <begin position="29"/>
        <end position="161"/>
    </location>
</feature>
<evidence type="ECO:0000313" key="15">
    <source>
        <dbReference type="Proteomes" id="UP000254518"/>
    </source>
</evidence>
<dbReference type="HAMAP" id="MF_00202">
    <property type="entry name" value="Idi"/>
    <property type="match status" value="1"/>
</dbReference>
<accession>A0A562Q5R9</accession>
<dbReference type="EMBL" id="QQBA01000001">
    <property type="protein sequence ID" value="RDI58286.1"/>
    <property type="molecule type" value="Genomic_DNA"/>
</dbReference>
<comment type="caution">
    <text evidence="14">The sequence shown here is derived from an EMBL/GenBank/DDBJ whole genome shotgun (WGS) entry which is preliminary data.</text>
</comment>
<keyword evidence="7" id="KW-0464">Manganese</keyword>